<feature type="repeat" description="PPR" evidence="6">
    <location>
        <begin position="608"/>
        <end position="638"/>
    </location>
</feature>
<dbReference type="Proteomes" id="UP001417504">
    <property type="component" value="Unassembled WGS sequence"/>
</dbReference>
<evidence type="ECO:0000313" key="9">
    <source>
        <dbReference type="EMBL" id="KAK9101877.1"/>
    </source>
</evidence>
<dbReference type="FunFam" id="1.25.40.10:FF:000073">
    <property type="entry name" value="Pentatricopeptide repeat-containing protein chloroplastic"/>
    <property type="match status" value="1"/>
</dbReference>
<reference evidence="9 10" key="1">
    <citation type="submission" date="2024-01" db="EMBL/GenBank/DDBJ databases">
        <title>Genome assemblies of Stephania.</title>
        <authorList>
            <person name="Yang L."/>
        </authorList>
    </citation>
    <scope>NUCLEOTIDE SEQUENCE [LARGE SCALE GENOMIC DNA]</scope>
    <source>
        <strain evidence="9">QJT</strain>
        <tissue evidence="9">Leaf</tissue>
    </source>
</reference>
<protein>
    <recommendedName>
        <fullName evidence="8">DYW domain-containing protein</fullName>
    </recommendedName>
</protein>
<keyword evidence="10" id="KW-1185">Reference proteome</keyword>
<comment type="subcellular location">
    <subcellularLocation>
        <location evidence="1">Plastid</location>
        <location evidence="1">Chloroplast</location>
    </subcellularLocation>
</comment>
<dbReference type="EMBL" id="JBBNAE010000008">
    <property type="protein sequence ID" value="KAK9101877.1"/>
    <property type="molecule type" value="Genomic_DNA"/>
</dbReference>
<dbReference type="Pfam" id="PF01535">
    <property type="entry name" value="PPR"/>
    <property type="match status" value="7"/>
</dbReference>
<evidence type="ECO:0000256" key="6">
    <source>
        <dbReference type="PROSITE-ProRule" id="PRU00708"/>
    </source>
</evidence>
<evidence type="ECO:0000256" key="1">
    <source>
        <dbReference type="ARBA" id="ARBA00004229"/>
    </source>
</evidence>
<dbReference type="InterPro" id="IPR002885">
    <property type="entry name" value="PPR_rpt"/>
</dbReference>
<dbReference type="GO" id="GO:0008270">
    <property type="term" value="F:zinc ion binding"/>
    <property type="evidence" value="ECO:0007669"/>
    <property type="project" value="InterPro"/>
</dbReference>
<sequence length="886" mass="99351">MAVSAKISPVSLHQDLPNPQNRKPHKPKSLNFTPNPLNPINNTSLPFKRTPEISSLSALNTTNNSVESPNLNSDLHQLCLRGNLEKALKHLDFMVDRQVAVEENTWVSLISLCEMKRAAREGSFVHARIADSMRGGSFGVRLGNALLSMFVRFGELDEAWHVFGKMGERVVFSWNVMIGGYAKAGFFDEALSLYDRMLWVGGKPDIYTFPCVLRTCGGIPDLGRGREVHVHVIRFGFESDVDVTNALITMYVKCGDVYSARLIFDVMPKRDRISWNAMISGYVENGRCLEGLGLFSLMRSLVVEPDLMTVTAVVSAVEILGDRKFGKEIHGYVITAGFAVEVAVNNSLIQMYASFGSLEEAEKLFYSMGFKDIVSWTTMISGYYMNGLPSKSIEVYEQMQTQGLLPDEVTIAIVLSSCARLGLLDTGVKLHEFANRTGHIGYTIVRNNLIDMYSKCNIVDKALEVFKQIPEKNVISWTTIILGLRINNRSFEALSFFRQMLFQLKPNSVTLVVALSACARIGALMCGKEIHAYALRSHLEFDGVLSNALLDMYVRCGRLEYAQNQFNLHKDKDVTSWNIFLNGYASQGRGELAGNVFQTMLNEKVNPDEITFIALLCACSRSGMVNEGLEYFNNMELRYSICPNLKHHACVVDLLGRAGRLEEAYEFIKMMPVQPDAAVWGALLNSCKIHRQVELGEIAAKCIFERDTKSVGYYVLLCNLYADIGRWDGVARVRRTMREKGIVVDPGCSWVEVKGCVHAFLSGDESHPQMSEINAALDGLQERMKTIGFDMSKNRFTNEIEASKADIFCGHSERMAVAFGLINTVPGMPIWVSKNLYMCKSCHDTVKFISKIVRREINVRDTERFHHFKDGICSCGDEGYWGRDDK</sequence>
<feature type="domain" description="DYW" evidence="8">
    <location>
        <begin position="801"/>
        <end position="877"/>
    </location>
</feature>
<keyword evidence="2" id="KW-0150">Chloroplast</keyword>
<feature type="repeat" description="PPR" evidence="6">
    <location>
        <begin position="573"/>
        <end position="607"/>
    </location>
</feature>
<gene>
    <name evidence="9" type="ORF">Sjap_019131</name>
</gene>
<dbReference type="InterPro" id="IPR032867">
    <property type="entry name" value="DYW_dom"/>
</dbReference>
<keyword evidence="4" id="KW-0677">Repeat</keyword>
<dbReference type="NCBIfam" id="TIGR00756">
    <property type="entry name" value="PPR"/>
    <property type="match status" value="5"/>
</dbReference>
<dbReference type="GO" id="GO:0003723">
    <property type="term" value="F:RNA binding"/>
    <property type="evidence" value="ECO:0007669"/>
    <property type="project" value="InterPro"/>
</dbReference>
<accession>A0AAP0HXW5</accession>
<feature type="repeat" description="PPR" evidence="6">
    <location>
        <begin position="170"/>
        <end position="204"/>
    </location>
</feature>
<evidence type="ECO:0000256" key="5">
    <source>
        <dbReference type="ARBA" id="ARBA00022946"/>
    </source>
</evidence>
<proteinExistence type="predicted"/>
<dbReference type="Gene3D" id="1.25.40.10">
    <property type="entry name" value="Tetratricopeptide repeat domain"/>
    <property type="match status" value="5"/>
</dbReference>
<dbReference type="GO" id="GO:0009507">
    <property type="term" value="C:chloroplast"/>
    <property type="evidence" value="ECO:0007669"/>
    <property type="project" value="UniProtKB-SubCell"/>
</dbReference>
<dbReference type="AlphaFoldDB" id="A0AAP0HXW5"/>
<dbReference type="PANTHER" id="PTHR47926:SF440">
    <property type="entry name" value="REPEAT-CONTAINING PROTEIN, PUTATIVE-RELATED"/>
    <property type="match status" value="1"/>
</dbReference>
<dbReference type="PANTHER" id="PTHR47926">
    <property type="entry name" value="PENTATRICOPEPTIDE REPEAT-CONTAINING PROTEIN"/>
    <property type="match status" value="1"/>
</dbReference>
<dbReference type="Pfam" id="PF14432">
    <property type="entry name" value="DYW_deaminase"/>
    <property type="match status" value="1"/>
</dbReference>
<dbReference type="PROSITE" id="PS51375">
    <property type="entry name" value="PPR"/>
    <property type="match status" value="5"/>
</dbReference>
<dbReference type="GO" id="GO:0009451">
    <property type="term" value="P:RNA modification"/>
    <property type="evidence" value="ECO:0007669"/>
    <property type="project" value="InterPro"/>
</dbReference>
<dbReference type="FunFam" id="1.25.40.10:FF:000776">
    <property type="entry name" value="Pentatricopeptide repeat-containing protein At3g13880"/>
    <property type="match status" value="1"/>
</dbReference>
<feature type="repeat" description="PPR" evidence="6">
    <location>
        <begin position="271"/>
        <end position="305"/>
    </location>
</feature>
<organism evidence="9 10">
    <name type="scientific">Stephania japonica</name>
    <dbReference type="NCBI Taxonomy" id="461633"/>
    <lineage>
        <taxon>Eukaryota</taxon>
        <taxon>Viridiplantae</taxon>
        <taxon>Streptophyta</taxon>
        <taxon>Embryophyta</taxon>
        <taxon>Tracheophyta</taxon>
        <taxon>Spermatophyta</taxon>
        <taxon>Magnoliopsida</taxon>
        <taxon>Ranunculales</taxon>
        <taxon>Menispermaceae</taxon>
        <taxon>Menispermoideae</taxon>
        <taxon>Cissampelideae</taxon>
        <taxon>Stephania</taxon>
    </lineage>
</organism>
<dbReference type="InterPro" id="IPR011990">
    <property type="entry name" value="TPR-like_helical_dom_sf"/>
</dbReference>
<dbReference type="Pfam" id="PF13041">
    <property type="entry name" value="PPR_2"/>
    <property type="match status" value="3"/>
</dbReference>
<evidence type="ECO:0000256" key="3">
    <source>
        <dbReference type="ARBA" id="ARBA00022640"/>
    </source>
</evidence>
<dbReference type="InterPro" id="IPR046960">
    <property type="entry name" value="PPR_At4g14850-like_plant"/>
</dbReference>
<evidence type="ECO:0000256" key="4">
    <source>
        <dbReference type="ARBA" id="ARBA00022737"/>
    </source>
</evidence>
<evidence type="ECO:0000313" key="10">
    <source>
        <dbReference type="Proteomes" id="UP001417504"/>
    </source>
</evidence>
<evidence type="ECO:0000256" key="2">
    <source>
        <dbReference type="ARBA" id="ARBA00022528"/>
    </source>
</evidence>
<keyword evidence="5" id="KW-0809">Transit peptide</keyword>
<dbReference type="Pfam" id="PF20431">
    <property type="entry name" value="E_motif"/>
    <property type="match status" value="1"/>
</dbReference>
<feature type="region of interest" description="Disordered" evidence="7">
    <location>
        <begin position="1"/>
        <end position="40"/>
    </location>
</feature>
<evidence type="ECO:0000256" key="7">
    <source>
        <dbReference type="SAM" id="MobiDB-lite"/>
    </source>
</evidence>
<feature type="repeat" description="PPR" evidence="6">
    <location>
        <begin position="372"/>
        <end position="406"/>
    </location>
</feature>
<dbReference type="InterPro" id="IPR046848">
    <property type="entry name" value="E_motif"/>
</dbReference>
<name>A0AAP0HXW5_9MAGN</name>
<dbReference type="FunFam" id="1.25.40.10:FF:000344">
    <property type="entry name" value="Pentatricopeptide repeat-containing protein"/>
    <property type="match status" value="1"/>
</dbReference>
<dbReference type="FunFam" id="1.25.40.10:FF:000395">
    <property type="entry name" value="Pentatricopeptide repeat-containing protein chloroplastic"/>
    <property type="match status" value="1"/>
</dbReference>
<feature type="compositionally biased region" description="Polar residues" evidence="7">
    <location>
        <begin position="30"/>
        <end position="40"/>
    </location>
</feature>
<keyword evidence="3" id="KW-0934">Plastid</keyword>
<comment type="caution">
    <text evidence="9">The sequence shown here is derived from an EMBL/GenBank/DDBJ whole genome shotgun (WGS) entry which is preliminary data.</text>
</comment>
<evidence type="ECO:0000259" key="8">
    <source>
        <dbReference type="Pfam" id="PF14432"/>
    </source>
</evidence>